<feature type="domain" description="DUF4200" evidence="2">
    <location>
        <begin position="11"/>
        <end position="128"/>
    </location>
</feature>
<evidence type="ECO:0000256" key="1">
    <source>
        <dbReference type="ARBA" id="ARBA00023054"/>
    </source>
</evidence>
<feature type="non-terminal residue" evidence="3">
    <location>
        <position position="1"/>
    </location>
</feature>
<dbReference type="AlphaFoldDB" id="A0A7K9TCW7"/>
<dbReference type="PANTHER" id="PTHR21683:SF8">
    <property type="entry name" value="COILED-COIL DOMAIN-CONTAINING PROTEIN 42"/>
    <property type="match status" value="1"/>
</dbReference>
<feature type="non-terminal residue" evidence="3">
    <location>
        <position position="235"/>
    </location>
</feature>
<dbReference type="GO" id="GO:0007286">
    <property type="term" value="P:spermatid development"/>
    <property type="evidence" value="ECO:0007669"/>
    <property type="project" value="TreeGrafter"/>
</dbReference>
<comment type="caution">
    <text evidence="3">The sequence shown here is derived from an EMBL/GenBank/DDBJ whole genome shotgun (WGS) entry which is preliminary data.</text>
</comment>
<keyword evidence="1" id="KW-0175">Coiled coil</keyword>
<keyword evidence="4" id="KW-1185">Reference proteome</keyword>
<dbReference type="InterPro" id="IPR051147">
    <property type="entry name" value="CFAP_domain-containing"/>
</dbReference>
<dbReference type="EMBL" id="VWZX01009555">
    <property type="protein sequence ID" value="NXI46379.1"/>
    <property type="molecule type" value="Genomic_DNA"/>
</dbReference>
<reference evidence="3 4" key="1">
    <citation type="submission" date="2019-09" db="EMBL/GenBank/DDBJ databases">
        <title>Bird 10,000 Genomes (B10K) Project - Family phase.</title>
        <authorList>
            <person name="Zhang G."/>
        </authorList>
    </citation>
    <scope>NUCLEOTIDE SEQUENCE [LARGE SCALE GENOMIC DNA]</scope>
    <source>
        <strain evidence="3">B10K-DU-001-62</strain>
        <tissue evidence="3">Muscle</tissue>
    </source>
</reference>
<evidence type="ECO:0000259" key="2">
    <source>
        <dbReference type="Pfam" id="PF13863"/>
    </source>
</evidence>
<sequence length="235" mass="28320">EEDSLSSLIQLQKKKKEAQLVQKALEAKEEDFRERMKVIACRWRDVHAKEAQLKIYMEKSEKILKESGTMPIQTLKKASKDRERTRHMESELLKTKRKMEALRYKHQRLCSKVQKYSIFQKYMEDVVKVSQFENIQEVIWRYKTLVRIHKELLQSQQEQKEMSEQSKMFLEQYRAEKEAEILQYENELMELPLHLDQAQKNVLLWETCWANIQDTTADKIRMLGTLKMAIFNLFQ</sequence>
<organism evidence="3 4">
    <name type="scientific">Galbula dea</name>
    <dbReference type="NCBI Taxonomy" id="1109041"/>
    <lineage>
        <taxon>Eukaryota</taxon>
        <taxon>Metazoa</taxon>
        <taxon>Chordata</taxon>
        <taxon>Craniata</taxon>
        <taxon>Vertebrata</taxon>
        <taxon>Euteleostomi</taxon>
        <taxon>Archelosauria</taxon>
        <taxon>Archosauria</taxon>
        <taxon>Dinosauria</taxon>
        <taxon>Saurischia</taxon>
        <taxon>Theropoda</taxon>
        <taxon>Coelurosauria</taxon>
        <taxon>Aves</taxon>
        <taxon>Neognathae</taxon>
        <taxon>Neoaves</taxon>
        <taxon>Telluraves</taxon>
        <taxon>Coraciimorphae</taxon>
        <taxon>Piciformes</taxon>
        <taxon>Galbulidae</taxon>
        <taxon>Galbula</taxon>
    </lineage>
</organism>
<proteinExistence type="predicted"/>
<dbReference type="OrthoDB" id="2134857at2759"/>
<evidence type="ECO:0000313" key="3">
    <source>
        <dbReference type="EMBL" id="NXI46379.1"/>
    </source>
</evidence>
<accession>A0A7K9TCW7</accession>
<evidence type="ECO:0000313" key="4">
    <source>
        <dbReference type="Proteomes" id="UP000566440"/>
    </source>
</evidence>
<dbReference type="InterPro" id="IPR025252">
    <property type="entry name" value="DUF4200"/>
</dbReference>
<dbReference type="Proteomes" id="UP000566440">
    <property type="component" value="Unassembled WGS sequence"/>
</dbReference>
<dbReference type="PANTHER" id="PTHR21683">
    <property type="entry name" value="COILED-COIL DOMAIN-CONTAINING PROTEIN 42 LIKE-2-LIKE-RELATED"/>
    <property type="match status" value="1"/>
</dbReference>
<protein>
    <submittedName>
        <fullName evidence="3">CCD42 protein</fullName>
    </submittedName>
</protein>
<dbReference type="Pfam" id="PF13863">
    <property type="entry name" value="DUF4200"/>
    <property type="match status" value="1"/>
</dbReference>
<gene>
    <name evidence="3" type="primary">Ccdc42</name>
    <name evidence="3" type="ORF">GALDEA_R02679</name>
</gene>
<name>A0A7K9TCW7_9PICI</name>
<dbReference type="GO" id="GO:0005856">
    <property type="term" value="C:cytoskeleton"/>
    <property type="evidence" value="ECO:0007669"/>
    <property type="project" value="UniProtKB-ARBA"/>
</dbReference>